<evidence type="ECO:0000256" key="1">
    <source>
        <dbReference type="SAM" id="MobiDB-lite"/>
    </source>
</evidence>
<accession>A0A5B7IE54</accession>
<sequence length="338" mass="36555">MSCNSRASKEFEGESNPEWRLSQATEEDDASQEQELLEESAARTRVFEWRVTRNSGAMRSDTLSPSESSTTPIVLRIETTAPVTNDEDPVSPSPQRSPSTTSLSTQYHSTSSLPVLSPTSISVCFSITPPPESHPSSSPSSSPPRAVSPSPSVPSYTSCTVFIPSSSSPPPSPSPPPLRHSLPTCISSTPRQRSRSSPPLCTPRSSSPISNRSSEARLSLTETLDKKTDSPDNDDEEANTFVIPLLNNQPPPSCPNTPLISGSSGLSSPFQRRRSLPQGTEPHGIAARFAEAKSELVGRCSKINNKVKWTAKVGMNSTLRRTWSFVRAGRIEARQSPR</sequence>
<dbReference type="EMBL" id="VSRR010053064">
    <property type="protein sequence ID" value="MPC80119.1"/>
    <property type="molecule type" value="Genomic_DNA"/>
</dbReference>
<evidence type="ECO:0000313" key="2">
    <source>
        <dbReference type="EMBL" id="MPC80119.1"/>
    </source>
</evidence>
<organism evidence="2 3">
    <name type="scientific">Portunus trituberculatus</name>
    <name type="common">Swimming crab</name>
    <name type="synonym">Neptunus trituberculatus</name>
    <dbReference type="NCBI Taxonomy" id="210409"/>
    <lineage>
        <taxon>Eukaryota</taxon>
        <taxon>Metazoa</taxon>
        <taxon>Ecdysozoa</taxon>
        <taxon>Arthropoda</taxon>
        <taxon>Crustacea</taxon>
        <taxon>Multicrustacea</taxon>
        <taxon>Malacostraca</taxon>
        <taxon>Eumalacostraca</taxon>
        <taxon>Eucarida</taxon>
        <taxon>Decapoda</taxon>
        <taxon>Pleocyemata</taxon>
        <taxon>Brachyura</taxon>
        <taxon>Eubrachyura</taxon>
        <taxon>Portunoidea</taxon>
        <taxon>Portunidae</taxon>
        <taxon>Portuninae</taxon>
        <taxon>Portunus</taxon>
    </lineage>
</organism>
<evidence type="ECO:0000313" key="3">
    <source>
        <dbReference type="Proteomes" id="UP000324222"/>
    </source>
</evidence>
<dbReference type="Proteomes" id="UP000324222">
    <property type="component" value="Unassembled WGS sequence"/>
</dbReference>
<feature type="compositionally biased region" description="Low complexity" evidence="1">
    <location>
        <begin position="134"/>
        <end position="166"/>
    </location>
</feature>
<protein>
    <submittedName>
        <fullName evidence="2">Uncharacterized protein</fullName>
    </submittedName>
</protein>
<comment type="caution">
    <text evidence="2">The sequence shown here is derived from an EMBL/GenBank/DDBJ whole genome shotgun (WGS) entry which is preliminary data.</text>
</comment>
<feature type="region of interest" description="Disordered" evidence="1">
    <location>
        <begin position="1"/>
        <end position="281"/>
    </location>
</feature>
<feature type="compositionally biased region" description="Polar residues" evidence="1">
    <location>
        <begin position="52"/>
        <end position="72"/>
    </location>
</feature>
<dbReference type="OrthoDB" id="79452at2759"/>
<name>A0A5B7IE54_PORTR</name>
<feature type="compositionally biased region" description="Pro residues" evidence="1">
    <location>
        <begin position="167"/>
        <end position="178"/>
    </location>
</feature>
<keyword evidence="3" id="KW-1185">Reference proteome</keyword>
<feature type="compositionally biased region" description="Low complexity" evidence="1">
    <location>
        <begin position="93"/>
        <end position="127"/>
    </location>
</feature>
<feature type="compositionally biased region" description="Acidic residues" evidence="1">
    <location>
        <begin position="25"/>
        <end position="38"/>
    </location>
</feature>
<reference evidence="2 3" key="1">
    <citation type="submission" date="2019-05" db="EMBL/GenBank/DDBJ databases">
        <title>Another draft genome of Portunus trituberculatus and its Hox gene families provides insights of decapod evolution.</title>
        <authorList>
            <person name="Jeong J.-H."/>
            <person name="Song I."/>
            <person name="Kim S."/>
            <person name="Choi T."/>
            <person name="Kim D."/>
            <person name="Ryu S."/>
            <person name="Kim W."/>
        </authorList>
    </citation>
    <scope>NUCLEOTIDE SEQUENCE [LARGE SCALE GENOMIC DNA]</scope>
    <source>
        <tissue evidence="2">Muscle</tissue>
    </source>
</reference>
<dbReference type="AlphaFoldDB" id="A0A5B7IE54"/>
<feature type="compositionally biased region" description="Basic and acidic residues" evidence="1">
    <location>
        <begin position="40"/>
        <end position="51"/>
    </location>
</feature>
<feature type="compositionally biased region" description="Low complexity" evidence="1">
    <location>
        <begin position="187"/>
        <end position="213"/>
    </location>
</feature>
<gene>
    <name evidence="2" type="ORF">E2C01_074687</name>
</gene>
<proteinExistence type="predicted"/>
<feature type="compositionally biased region" description="Low complexity" evidence="1">
    <location>
        <begin position="258"/>
        <end position="269"/>
    </location>
</feature>